<keyword evidence="1" id="KW-1133">Transmembrane helix</keyword>
<proteinExistence type="predicted"/>
<evidence type="ECO:0000313" key="2">
    <source>
        <dbReference type="EMBL" id="KXX80754.1"/>
    </source>
</evidence>
<evidence type="ECO:0008006" key="5">
    <source>
        <dbReference type="Google" id="ProtNLM"/>
    </source>
</evidence>
<keyword evidence="4" id="KW-1185">Reference proteome</keyword>
<dbReference type="VEuPathDB" id="FungiDB:MMYC01_203920"/>
<feature type="transmembrane region" description="Helical" evidence="1">
    <location>
        <begin position="87"/>
        <end position="106"/>
    </location>
</feature>
<dbReference type="Proteomes" id="UP000078237">
    <property type="component" value="Unassembled WGS sequence"/>
</dbReference>
<protein>
    <recommendedName>
        <fullName evidence="5">MARVEL domain-containing protein</fullName>
    </recommendedName>
</protein>
<feature type="transmembrane region" description="Helical" evidence="1">
    <location>
        <begin position="59"/>
        <end position="75"/>
    </location>
</feature>
<comment type="caution">
    <text evidence="2">The sequence shown here is derived from an EMBL/GenBank/DDBJ whole genome shotgun (WGS) entry which is preliminary data.</text>
</comment>
<reference evidence="2" key="1">
    <citation type="submission" date="2015-06" db="EMBL/GenBank/DDBJ databases">
        <authorList>
            <person name="Hoefler B.C."/>
            <person name="Straight P.D."/>
        </authorList>
    </citation>
    <scope>NUCLEOTIDE SEQUENCE [LARGE SCALE GENOMIC DNA]</scope>
    <source>
        <strain evidence="2">Mm55</strain>
    </source>
</reference>
<name>A0A175WCV3_9PEZI</name>
<feature type="transmembrane region" description="Helical" evidence="1">
    <location>
        <begin position="29"/>
        <end position="53"/>
    </location>
</feature>
<dbReference type="OrthoDB" id="5279542at2759"/>
<dbReference type="VEuPathDB" id="FungiDB:MMYC01_201472"/>
<evidence type="ECO:0000313" key="4">
    <source>
        <dbReference type="Proteomes" id="UP000078237"/>
    </source>
</evidence>
<evidence type="ECO:0000256" key="1">
    <source>
        <dbReference type="SAM" id="Phobius"/>
    </source>
</evidence>
<keyword evidence="1" id="KW-0472">Membrane</keyword>
<accession>A0A175WCV3</accession>
<reference evidence="4" key="2">
    <citation type="submission" date="2015-06" db="EMBL/GenBank/DDBJ databases">
        <authorList>
            <person name="van de Sande W.W.J."/>
        </authorList>
    </citation>
    <scope>NUCLEOTIDE SEQUENCE [LARGE SCALE GENOMIC DNA]</scope>
    <source>
        <strain evidence="4">mm55</strain>
    </source>
</reference>
<organism evidence="2 4">
    <name type="scientific">Madurella mycetomatis</name>
    <dbReference type="NCBI Taxonomy" id="100816"/>
    <lineage>
        <taxon>Eukaryota</taxon>
        <taxon>Fungi</taxon>
        <taxon>Dikarya</taxon>
        <taxon>Ascomycota</taxon>
        <taxon>Pezizomycotina</taxon>
        <taxon>Sordariomycetes</taxon>
        <taxon>Sordariomycetidae</taxon>
        <taxon>Sordariales</taxon>
        <taxon>Sordariales incertae sedis</taxon>
        <taxon>Madurella</taxon>
    </lineage>
</organism>
<dbReference type="STRING" id="100816.A0A175WCV3"/>
<gene>
    <name evidence="3" type="ORF">MMYC01_201472</name>
    <name evidence="2" type="ORF">MMYC01_203920</name>
</gene>
<dbReference type="AlphaFoldDB" id="A0A175WCV3"/>
<keyword evidence="1" id="KW-0812">Transmembrane</keyword>
<dbReference type="EMBL" id="LCTW02000051">
    <property type="protein sequence ID" value="KXX80754.1"/>
    <property type="molecule type" value="Genomic_DNA"/>
</dbReference>
<feature type="transmembrane region" description="Helical" evidence="1">
    <location>
        <begin position="118"/>
        <end position="141"/>
    </location>
</feature>
<dbReference type="EMBL" id="LCTW02000037">
    <property type="protein sequence ID" value="KXX81343.1"/>
    <property type="molecule type" value="Genomic_DNA"/>
</dbReference>
<reference evidence="2 4" key="3">
    <citation type="submission" date="2016-01" db="EMBL/GenBank/DDBJ databases">
        <title>Madurella mycetomatis genome sequencing.</title>
        <authorList>
            <person name="Van De Sande W."/>
        </authorList>
    </citation>
    <scope>NUCLEOTIDE SEQUENCE [LARGE SCALE GENOMIC DNA]</scope>
    <source>
        <strain evidence="4">mm55</strain>
        <strain evidence="2">Mm55</strain>
    </source>
</reference>
<sequence>MMEPARHPPPHISSQGTYITKLILRALQFAIAIANIGLVGSLSIGILGMAALIAITPQSVASAIWSFSEILCIFARDGHRGIHPGACVAVDLLLWLALAPGTAILFLRGMLQDAQMRWLALVGLGFVLTVLHFGTFVIACVETSARNRVPQQVVLLDLRQHHLQPGMYGQPPLYHSPAPQPQQRWNYQQSAPMYAHPPQG</sequence>
<evidence type="ECO:0000313" key="3">
    <source>
        <dbReference type="EMBL" id="KXX81343.1"/>
    </source>
</evidence>